<evidence type="ECO:0000313" key="12">
    <source>
        <dbReference type="Proteomes" id="UP000198960"/>
    </source>
</evidence>
<dbReference type="InterPro" id="IPR041931">
    <property type="entry name" value="DNA_pol3_alpha_thumb_dom"/>
</dbReference>
<keyword evidence="12" id="KW-1185">Reference proteome</keyword>
<comment type="similarity">
    <text evidence="2">Belongs to the DNA polymerase type-C family. DnaE subfamily.</text>
</comment>
<evidence type="ECO:0000259" key="10">
    <source>
        <dbReference type="SMART" id="SM00481"/>
    </source>
</evidence>
<dbReference type="PANTHER" id="PTHR32294">
    <property type="entry name" value="DNA POLYMERASE III SUBUNIT ALPHA"/>
    <property type="match status" value="1"/>
</dbReference>
<dbReference type="Gene3D" id="1.10.150.870">
    <property type="match status" value="1"/>
</dbReference>
<dbReference type="OrthoDB" id="9803237at2"/>
<dbReference type="SMART" id="SM00481">
    <property type="entry name" value="POLIIIAc"/>
    <property type="match status" value="1"/>
</dbReference>
<dbReference type="AlphaFoldDB" id="A0A1H8U359"/>
<dbReference type="NCBIfam" id="TIGR00594">
    <property type="entry name" value="polc"/>
    <property type="match status" value="1"/>
</dbReference>
<dbReference type="InterPro" id="IPR016195">
    <property type="entry name" value="Pol/histidinol_Pase-like"/>
</dbReference>
<dbReference type="GO" id="GO:0005737">
    <property type="term" value="C:cytoplasm"/>
    <property type="evidence" value="ECO:0007669"/>
    <property type="project" value="UniProtKB-SubCell"/>
</dbReference>
<dbReference type="PANTHER" id="PTHR32294:SF0">
    <property type="entry name" value="DNA POLYMERASE III SUBUNIT ALPHA"/>
    <property type="match status" value="1"/>
</dbReference>
<comment type="catalytic activity">
    <reaction evidence="9">
        <text>DNA(n) + a 2'-deoxyribonucleoside 5'-triphosphate = DNA(n+1) + diphosphate</text>
        <dbReference type="Rhea" id="RHEA:22508"/>
        <dbReference type="Rhea" id="RHEA-COMP:17339"/>
        <dbReference type="Rhea" id="RHEA-COMP:17340"/>
        <dbReference type="ChEBI" id="CHEBI:33019"/>
        <dbReference type="ChEBI" id="CHEBI:61560"/>
        <dbReference type="ChEBI" id="CHEBI:173112"/>
        <dbReference type="EC" id="2.7.7.7"/>
    </reaction>
</comment>
<evidence type="ECO:0000256" key="4">
    <source>
        <dbReference type="ARBA" id="ARBA00019114"/>
    </source>
</evidence>
<keyword evidence="5" id="KW-0808">Transferase</keyword>
<keyword evidence="8" id="KW-0239">DNA-directed DNA polymerase</keyword>
<dbReference type="InterPro" id="IPR029460">
    <property type="entry name" value="DNAPol_HHH"/>
</dbReference>
<protein>
    <recommendedName>
        <fullName evidence="4">DNA polymerase III subunit alpha</fullName>
        <ecNumber evidence="3">2.7.7.7</ecNumber>
    </recommendedName>
</protein>
<dbReference type="STRING" id="673521.SAMN05660991_02618"/>
<dbReference type="Pfam" id="PF17657">
    <property type="entry name" value="DNA_pol3_finger"/>
    <property type="match status" value="1"/>
</dbReference>
<dbReference type="EC" id="2.7.7.7" evidence="3"/>
<reference evidence="12" key="1">
    <citation type="submission" date="2016-10" db="EMBL/GenBank/DDBJ databases">
        <authorList>
            <person name="Varghese N."/>
            <person name="Submissions S."/>
        </authorList>
    </citation>
    <scope>NUCLEOTIDE SEQUENCE [LARGE SCALE GENOMIC DNA]</scope>
    <source>
        <strain evidence="12">DSM 45413</strain>
    </source>
</reference>
<name>A0A1H8U359_9ACTN</name>
<dbReference type="Gene3D" id="3.20.20.140">
    <property type="entry name" value="Metal-dependent hydrolases"/>
    <property type="match status" value="1"/>
</dbReference>
<feature type="domain" description="Polymerase/histidinol phosphatase N-terminal" evidence="10">
    <location>
        <begin position="9"/>
        <end position="76"/>
    </location>
</feature>
<keyword evidence="7" id="KW-0235">DNA replication</keyword>
<gene>
    <name evidence="11" type="ORF">SAMN05660991_02618</name>
</gene>
<dbReference type="InterPro" id="IPR011708">
    <property type="entry name" value="DNA_pol3_alpha_NTPase_dom"/>
</dbReference>
<dbReference type="Pfam" id="PF14579">
    <property type="entry name" value="HHH_6"/>
    <property type="match status" value="1"/>
</dbReference>
<dbReference type="CDD" id="cd12113">
    <property type="entry name" value="PHP_PolIIIA_DnaE3"/>
    <property type="match status" value="1"/>
</dbReference>
<dbReference type="Pfam" id="PF01336">
    <property type="entry name" value="tRNA_anti-codon"/>
    <property type="match status" value="1"/>
</dbReference>
<evidence type="ECO:0000256" key="1">
    <source>
        <dbReference type="ARBA" id="ARBA00004496"/>
    </source>
</evidence>
<dbReference type="InterPro" id="IPR003141">
    <property type="entry name" value="Pol/His_phosphatase_N"/>
</dbReference>
<evidence type="ECO:0000256" key="9">
    <source>
        <dbReference type="ARBA" id="ARBA00049244"/>
    </source>
</evidence>
<dbReference type="GO" id="GO:0008408">
    <property type="term" value="F:3'-5' exonuclease activity"/>
    <property type="evidence" value="ECO:0007669"/>
    <property type="project" value="InterPro"/>
</dbReference>
<dbReference type="GO" id="GO:0006260">
    <property type="term" value="P:DNA replication"/>
    <property type="evidence" value="ECO:0007669"/>
    <property type="project" value="UniProtKB-KW"/>
</dbReference>
<proteinExistence type="inferred from homology"/>
<dbReference type="RefSeq" id="WP_091943783.1">
    <property type="nucleotide sequence ID" value="NZ_FOEE01000007.1"/>
</dbReference>
<evidence type="ECO:0000256" key="3">
    <source>
        <dbReference type="ARBA" id="ARBA00012417"/>
    </source>
</evidence>
<evidence type="ECO:0000256" key="8">
    <source>
        <dbReference type="ARBA" id="ARBA00022932"/>
    </source>
</evidence>
<evidence type="ECO:0000256" key="6">
    <source>
        <dbReference type="ARBA" id="ARBA00022695"/>
    </source>
</evidence>
<dbReference type="Pfam" id="PF07733">
    <property type="entry name" value="DNA_pol3_alpha"/>
    <property type="match status" value="1"/>
</dbReference>
<dbReference type="Pfam" id="PF02811">
    <property type="entry name" value="PHP"/>
    <property type="match status" value="1"/>
</dbReference>
<dbReference type="EMBL" id="FOEE01000007">
    <property type="protein sequence ID" value="SEO97088.1"/>
    <property type="molecule type" value="Genomic_DNA"/>
</dbReference>
<dbReference type="CDD" id="cd04485">
    <property type="entry name" value="DnaE_OBF"/>
    <property type="match status" value="1"/>
</dbReference>
<evidence type="ECO:0000256" key="7">
    <source>
        <dbReference type="ARBA" id="ARBA00022705"/>
    </source>
</evidence>
<dbReference type="InterPro" id="IPR004805">
    <property type="entry name" value="DnaE2/DnaE/PolC"/>
</dbReference>
<dbReference type="InterPro" id="IPR040982">
    <property type="entry name" value="DNA_pol3_finger"/>
</dbReference>
<dbReference type="Gene3D" id="1.10.10.1600">
    <property type="entry name" value="Bacterial DNA polymerase III alpha subunit, thumb domain"/>
    <property type="match status" value="1"/>
</dbReference>
<keyword evidence="6" id="KW-0548">Nucleotidyltransferase</keyword>
<dbReference type="GO" id="GO:0003676">
    <property type="term" value="F:nucleic acid binding"/>
    <property type="evidence" value="ECO:0007669"/>
    <property type="project" value="InterPro"/>
</dbReference>
<comment type="subcellular location">
    <subcellularLocation>
        <location evidence="1">Cytoplasm</location>
    </subcellularLocation>
</comment>
<dbReference type="Proteomes" id="UP000198960">
    <property type="component" value="Unassembled WGS sequence"/>
</dbReference>
<evidence type="ECO:0000256" key="2">
    <source>
        <dbReference type="ARBA" id="ARBA00009496"/>
    </source>
</evidence>
<accession>A0A1H8U359</accession>
<sequence length="1186" mass="130284">MSSQSDSFVHLHVHTEYSMLDGAAKLPEVTRAAAEQGMPALAMTDHGNVFGAYDFYKQANAAGVKPIIGMEGYYTPGSRFDRAPFDFGDKLLDEEGDGGNNRGKAAYTHMTLLARTTEGMHNLFRISSLASLEGQYRKPRFDRDLLERYGKGLIATTGCPSGEVNMWLRAGKEDRARQAAADFQDIFGRENFYAELMDHGLSIEKKTRPALMAIAKDLGIPLLATNDLHYTHKEDSQAHDALLCIQTGSRLADTNRFRFNGDGYYLKSSAEMRALFDGDLRVACDNTLLVAEQCEVQFTEGADLMPRFPLPEGEDETSWFIKEVERGLHKRYPSGIPDHVRKQADYETGIICQMGFPGYFLVVADFINWAKDNGIRVGPGRGSAAGSLAAYAMGITDLDPLAHGLIFERFLNPERVSMPDVDIDFDDRRRGEVIQYVSQKYGEERVSQIVTYGTIKAKAAIKDAARVLDRPFSVGDELTKLMPPDVMGKGIPLSGVFDPKHERYKEAAEFRARYESDPGAAEVVDQARKLEGLKRQWGVHAAGVIIGRYPLVDSIPIMRREADGAIITQFDYPTCETLGLLKMDFLGLRNLTVLDDALRNIVLNGKAPIDLDEISKDLTDKATYELLGRGDTLGVFQFDGGPMRSLLRLMRPDNFEDISAVGALYRPGPMGANSHTNYALRKNGQQEITPIHPELAEPLDEILGQTYGLIVYQEQVMAIAQKVAGYSLGKADLLRRAMGKKKKSVLDAEYVGFEAGMKANGFSAAAVKTLWDILVPFADYAFNKAHSAAYGLISYWTAFLKANYPAEYMAGLLTSVQDDKDRRPVYLAECRRMGIKVLPPDVNESSWDFTAVGTDIRFGLASVRNVGHNVVDSIVRAREEKGAFKDFADFMRKIDTVACNKKVIESLAKAGAFDSLGHSRQGIVAVHAQAVDSAMGLKRKEAEGQFDLFGSFGADGEAEDPFAGALDITVPTADWSKNERLMFERDMLGLYVSDHPLHGVEHVLTSHADTPIAEINAGGVEDGANVTVAGILTAVGPRTNKQGAPWAIATLEDLESGIEVLFFPKTWAEVSERVVRDQIVVVKGRVSRRDDQPSIFGSEVTVPELTEGPRGPVLVSMPAARCTPPVVERLREVLGSHPGTTEVQLKLINGGRETVLRLDQGLRVRPSTALMGDIKALLGPTSVALL</sequence>
<dbReference type="SUPFAM" id="SSF89550">
    <property type="entry name" value="PHP domain-like"/>
    <property type="match status" value="1"/>
</dbReference>
<organism evidence="11 12">
    <name type="scientific">Trujillonella endophytica</name>
    <dbReference type="NCBI Taxonomy" id="673521"/>
    <lineage>
        <taxon>Bacteria</taxon>
        <taxon>Bacillati</taxon>
        <taxon>Actinomycetota</taxon>
        <taxon>Actinomycetes</taxon>
        <taxon>Geodermatophilales</taxon>
        <taxon>Geodermatophilaceae</taxon>
        <taxon>Trujillonella</taxon>
    </lineage>
</organism>
<dbReference type="NCBIfam" id="NF004226">
    <property type="entry name" value="PRK05673.1"/>
    <property type="match status" value="1"/>
</dbReference>
<dbReference type="InterPro" id="IPR004365">
    <property type="entry name" value="NA-bd_OB_tRNA"/>
</dbReference>
<evidence type="ECO:0000256" key="5">
    <source>
        <dbReference type="ARBA" id="ARBA00022679"/>
    </source>
</evidence>
<dbReference type="InterPro" id="IPR004013">
    <property type="entry name" value="PHP_dom"/>
</dbReference>
<dbReference type="GO" id="GO:0003887">
    <property type="term" value="F:DNA-directed DNA polymerase activity"/>
    <property type="evidence" value="ECO:0007669"/>
    <property type="project" value="UniProtKB-KW"/>
</dbReference>
<evidence type="ECO:0000313" key="11">
    <source>
        <dbReference type="EMBL" id="SEO97088.1"/>
    </source>
</evidence>